<dbReference type="InterPro" id="IPR028082">
    <property type="entry name" value="Peripla_BP_I"/>
</dbReference>
<keyword evidence="1" id="KW-0678">Repressor</keyword>
<accession>A0A173ZUT9</accession>
<dbReference type="Proteomes" id="UP000261257">
    <property type="component" value="Unassembled WGS sequence"/>
</dbReference>
<proteinExistence type="predicted"/>
<reference evidence="6 8" key="1">
    <citation type="submission" date="2015-09" db="EMBL/GenBank/DDBJ databases">
        <authorList>
            <consortium name="Pathogen Informatics"/>
        </authorList>
    </citation>
    <scope>NUCLEOTIDE SEQUENCE [LARGE SCALE GENOMIC DNA]</scope>
    <source>
        <strain evidence="6 8">2789STDY5608850</strain>
    </source>
</reference>
<keyword evidence="3" id="KW-0238">DNA-binding</keyword>
<sequence length="359" mass="39852">MRTTQQDIADYLKISRLTVSKALNYASGVSEETRNLILSTAKQLGYRHISERQMQEAEVPSEQEGNVTMSDLKQICLFSNLNCTTDSYWAPVISGMVRTLTKRGYNLNLCFLDLSEDTDFEFPINFNPRTASGIIQLGNFKKHHIRRIRECGLPVVAVDTVEDAWAEGLFSDVIMGVNEEPMKVLIGHLADLGHTRIGYAGAINGQLTNKERWQGYRRGLAAAGLNVGSEDCFIGEFQEIVQKIEAEERLSHLKNFPTAVVCFNDVLAISLMRYFRAAGVKVPEMVAVAGFDNLSESLAADLTTVSVNREELGMSAAETILWRIENPERPYRVIRISGAELIVRNSTGVNSPNIALATS</sequence>
<dbReference type="Pfam" id="PF00356">
    <property type="entry name" value="LacI"/>
    <property type="match status" value="1"/>
</dbReference>
<dbReference type="AlphaFoldDB" id="A0A173ZUT9"/>
<dbReference type="PANTHER" id="PTHR30146">
    <property type="entry name" value="LACI-RELATED TRANSCRIPTIONAL REPRESSOR"/>
    <property type="match status" value="1"/>
</dbReference>
<evidence type="ECO:0000313" key="6">
    <source>
        <dbReference type="EMBL" id="CUN80222.1"/>
    </source>
</evidence>
<dbReference type="EMBL" id="CYZE01000002">
    <property type="protein sequence ID" value="CUN80222.1"/>
    <property type="molecule type" value="Genomic_DNA"/>
</dbReference>
<dbReference type="Gene3D" id="1.10.260.40">
    <property type="entry name" value="lambda repressor-like DNA-binding domains"/>
    <property type="match status" value="1"/>
</dbReference>
<evidence type="ECO:0000259" key="5">
    <source>
        <dbReference type="PROSITE" id="PS50932"/>
    </source>
</evidence>
<evidence type="ECO:0000313" key="9">
    <source>
        <dbReference type="Proteomes" id="UP000261257"/>
    </source>
</evidence>
<keyword evidence="4" id="KW-0804">Transcription</keyword>
<name>A0A173ZUT9_9FIRM</name>
<dbReference type="InterPro" id="IPR046335">
    <property type="entry name" value="LacI/GalR-like_sensor"/>
</dbReference>
<dbReference type="Gene3D" id="3.40.50.2300">
    <property type="match status" value="2"/>
</dbReference>
<protein>
    <submittedName>
        <fullName evidence="6">LacI family transcriptional regulator</fullName>
    </submittedName>
</protein>
<feature type="domain" description="HTH lacI-type" evidence="5">
    <location>
        <begin position="3"/>
        <end position="56"/>
    </location>
</feature>
<evidence type="ECO:0000256" key="4">
    <source>
        <dbReference type="ARBA" id="ARBA00023163"/>
    </source>
</evidence>
<dbReference type="SMART" id="SM00354">
    <property type="entry name" value="HTH_LACI"/>
    <property type="match status" value="1"/>
</dbReference>
<dbReference type="InterPro" id="IPR010982">
    <property type="entry name" value="Lambda_DNA-bd_dom_sf"/>
</dbReference>
<gene>
    <name evidence="6" type="primary">cytR_2</name>
    <name evidence="7" type="ORF">DXC39_07345</name>
    <name evidence="6" type="ORF">ERS852407_01131</name>
</gene>
<dbReference type="InterPro" id="IPR000843">
    <property type="entry name" value="HTH_LacI"/>
</dbReference>
<dbReference type="GO" id="GO:0000976">
    <property type="term" value="F:transcription cis-regulatory region binding"/>
    <property type="evidence" value="ECO:0007669"/>
    <property type="project" value="TreeGrafter"/>
</dbReference>
<dbReference type="SUPFAM" id="SSF53822">
    <property type="entry name" value="Periplasmic binding protein-like I"/>
    <property type="match status" value="1"/>
</dbReference>
<dbReference type="Proteomes" id="UP000095651">
    <property type="component" value="Unassembled WGS sequence"/>
</dbReference>
<evidence type="ECO:0000313" key="7">
    <source>
        <dbReference type="EMBL" id="RGM07519.1"/>
    </source>
</evidence>
<dbReference type="CDD" id="cd01392">
    <property type="entry name" value="HTH_LacI"/>
    <property type="match status" value="1"/>
</dbReference>
<evidence type="ECO:0000256" key="3">
    <source>
        <dbReference type="ARBA" id="ARBA00023125"/>
    </source>
</evidence>
<evidence type="ECO:0000256" key="1">
    <source>
        <dbReference type="ARBA" id="ARBA00022491"/>
    </source>
</evidence>
<dbReference type="GO" id="GO:0003700">
    <property type="term" value="F:DNA-binding transcription factor activity"/>
    <property type="evidence" value="ECO:0007669"/>
    <property type="project" value="TreeGrafter"/>
</dbReference>
<dbReference type="PANTHER" id="PTHR30146:SF148">
    <property type="entry name" value="HTH-TYPE TRANSCRIPTIONAL REPRESSOR PURR-RELATED"/>
    <property type="match status" value="1"/>
</dbReference>
<evidence type="ECO:0000256" key="2">
    <source>
        <dbReference type="ARBA" id="ARBA00023015"/>
    </source>
</evidence>
<dbReference type="RefSeq" id="WP_055653379.1">
    <property type="nucleotide sequence ID" value="NZ_CABIXC010000002.1"/>
</dbReference>
<evidence type="ECO:0000313" key="8">
    <source>
        <dbReference type="Proteomes" id="UP000095651"/>
    </source>
</evidence>
<dbReference type="EMBL" id="QSSQ01000003">
    <property type="protein sequence ID" value="RGM07519.1"/>
    <property type="molecule type" value="Genomic_DNA"/>
</dbReference>
<dbReference type="SUPFAM" id="SSF47413">
    <property type="entry name" value="lambda repressor-like DNA-binding domains"/>
    <property type="match status" value="1"/>
</dbReference>
<reference evidence="7 9" key="2">
    <citation type="submission" date="2018-08" db="EMBL/GenBank/DDBJ databases">
        <title>A genome reference for cultivated species of the human gut microbiota.</title>
        <authorList>
            <person name="Zou Y."/>
            <person name="Xue W."/>
            <person name="Luo G."/>
        </authorList>
    </citation>
    <scope>NUCLEOTIDE SEQUENCE [LARGE SCALE GENOMIC DNA]</scope>
    <source>
        <strain evidence="7 9">TF05-11AC</strain>
    </source>
</reference>
<keyword evidence="2" id="KW-0805">Transcription regulation</keyword>
<dbReference type="Pfam" id="PF13377">
    <property type="entry name" value="Peripla_BP_3"/>
    <property type="match status" value="1"/>
</dbReference>
<organism evidence="6 8">
    <name type="scientific">Hungatella hathewayi</name>
    <dbReference type="NCBI Taxonomy" id="154046"/>
    <lineage>
        <taxon>Bacteria</taxon>
        <taxon>Bacillati</taxon>
        <taxon>Bacillota</taxon>
        <taxon>Clostridia</taxon>
        <taxon>Lachnospirales</taxon>
        <taxon>Lachnospiraceae</taxon>
        <taxon>Hungatella</taxon>
    </lineage>
</organism>
<dbReference type="PROSITE" id="PS50932">
    <property type="entry name" value="HTH_LACI_2"/>
    <property type="match status" value="1"/>
</dbReference>